<accession>A0A0D8Y2U4</accession>
<dbReference type="PANTHER" id="PTHR24064">
    <property type="entry name" value="SOLUTE CARRIER FAMILY 22 MEMBER"/>
    <property type="match status" value="1"/>
</dbReference>
<feature type="transmembrane region" description="Helical" evidence="6">
    <location>
        <begin position="218"/>
        <end position="236"/>
    </location>
</feature>
<evidence type="ECO:0000256" key="5">
    <source>
        <dbReference type="SAM" id="MobiDB-lite"/>
    </source>
</evidence>
<protein>
    <submittedName>
        <fullName evidence="8">Transporter, major facilitator family protein</fullName>
    </submittedName>
</protein>
<feature type="transmembrane region" description="Helical" evidence="6">
    <location>
        <begin position="132"/>
        <end position="149"/>
    </location>
</feature>
<dbReference type="InterPro" id="IPR020846">
    <property type="entry name" value="MFS_dom"/>
</dbReference>
<dbReference type="InterPro" id="IPR036259">
    <property type="entry name" value="MFS_trans_sf"/>
</dbReference>
<dbReference type="EMBL" id="KN716252">
    <property type="protein sequence ID" value="KJH48896.1"/>
    <property type="molecule type" value="Genomic_DNA"/>
</dbReference>
<dbReference type="AlphaFoldDB" id="A0A0D8Y2U4"/>
<dbReference type="Proteomes" id="UP000053766">
    <property type="component" value="Unassembled WGS sequence"/>
</dbReference>
<feature type="domain" description="Major facilitator superfamily (MFS) profile" evidence="7">
    <location>
        <begin position="1"/>
        <end position="477"/>
    </location>
</feature>
<reference evidence="9" key="2">
    <citation type="journal article" date="2016" name="Sci. Rep.">
        <title>Dictyocaulus viviparus genome, variome and transcriptome elucidate lungworm biology and support future intervention.</title>
        <authorList>
            <person name="McNulty S.N."/>
            <person name="Strube C."/>
            <person name="Rosa B.A."/>
            <person name="Martin J.C."/>
            <person name="Tyagi R."/>
            <person name="Choi Y.J."/>
            <person name="Wang Q."/>
            <person name="Hallsworth Pepin K."/>
            <person name="Zhang X."/>
            <person name="Ozersky P."/>
            <person name="Wilson R.K."/>
            <person name="Sternberg P.W."/>
            <person name="Gasser R.B."/>
            <person name="Mitreva M."/>
        </authorList>
    </citation>
    <scope>NUCLEOTIDE SEQUENCE [LARGE SCALE GENOMIC DNA]</scope>
    <source>
        <strain evidence="9">HannoverDv2000</strain>
    </source>
</reference>
<dbReference type="GO" id="GO:0022857">
    <property type="term" value="F:transmembrane transporter activity"/>
    <property type="evidence" value="ECO:0007669"/>
    <property type="project" value="InterPro"/>
</dbReference>
<keyword evidence="9" id="KW-1185">Reference proteome</keyword>
<feature type="compositionally biased region" description="Basic and acidic residues" evidence="5">
    <location>
        <begin position="487"/>
        <end position="500"/>
    </location>
</feature>
<keyword evidence="4 6" id="KW-0472">Membrane</keyword>
<dbReference type="GO" id="GO:0016020">
    <property type="term" value="C:membrane"/>
    <property type="evidence" value="ECO:0007669"/>
    <property type="project" value="UniProtKB-SubCell"/>
</dbReference>
<evidence type="ECO:0000259" key="7">
    <source>
        <dbReference type="PROSITE" id="PS50850"/>
    </source>
</evidence>
<feature type="transmembrane region" description="Helical" evidence="6">
    <location>
        <begin position="155"/>
        <end position="179"/>
    </location>
</feature>
<feature type="transmembrane region" description="Helical" evidence="6">
    <location>
        <begin position="301"/>
        <end position="318"/>
    </location>
</feature>
<evidence type="ECO:0000256" key="4">
    <source>
        <dbReference type="ARBA" id="ARBA00023136"/>
    </source>
</evidence>
<name>A0A0D8Y2U4_DICVI</name>
<dbReference type="PROSITE" id="PS00216">
    <property type="entry name" value="SUGAR_TRANSPORT_1"/>
    <property type="match status" value="1"/>
</dbReference>
<feature type="region of interest" description="Disordered" evidence="5">
    <location>
        <begin position="484"/>
        <end position="549"/>
    </location>
</feature>
<feature type="transmembrane region" description="Helical" evidence="6">
    <location>
        <begin position="108"/>
        <end position="125"/>
    </location>
</feature>
<organism evidence="8 9">
    <name type="scientific">Dictyocaulus viviparus</name>
    <name type="common">Bovine lungworm</name>
    <dbReference type="NCBI Taxonomy" id="29172"/>
    <lineage>
        <taxon>Eukaryota</taxon>
        <taxon>Metazoa</taxon>
        <taxon>Ecdysozoa</taxon>
        <taxon>Nematoda</taxon>
        <taxon>Chromadorea</taxon>
        <taxon>Rhabditida</taxon>
        <taxon>Rhabditina</taxon>
        <taxon>Rhabditomorpha</taxon>
        <taxon>Strongyloidea</taxon>
        <taxon>Metastrongylidae</taxon>
        <taxon>Dictyocaulus</taxon>
    </lineage>
</organism>
<feature type="transmembrane region" description="Helical" evidence="6">
    <location>
        <begin position="362"/>
        <end position="383"/>
    </location>
</feature>
<dbReference type="PROSITE" id="PS50850">
    <property type="entry name" value="MFS"/>
    <property type="match status" value="1"/>
</dbReference>
<evidence type="ECO:0000256" key="2">
    <source>
        <dbReference type="ARBA" id="ARBA00022692"/>
    </source>
</evidence>
<comment type="subcellular location">
    <subcellularLocation>
        <location evidence="1">Membrane</location>
        <topology evidence="1">Multi-pass membrane protein</topology>
    </subcellularLocation>
</comment>
<dbReference type="SUPFAM" id="SSF103473">
    <property type="entry name" value="MFS general substrate transporter"/>
    <property type="match status" value="1"/>
</dbReference>
<keyword evidence="2 6" id="KW-0812">Transmembrane</keyword>
<gene>
    <name evidence="8" type="ORF">DICVIV_04971</name>
</gene>
<dbReference type="OrthoDB" id="5296287at2759"/>
<evidence type="ECO:0000256" key="1">
    <source>
        <dbReference type="ARBA" id="ARBA00004141"/>
    </source>
</evidence>
<feature type="compositionally biased region" description="Polar residues" evidence="5">
    <location>
        <begin position="503"/>
        <end position="521"/>
    </location>
</feature>
<feature type="transmembrane region" description="Helical" evidence="6">
    <location>
        <begin position="330"/>
        <end position="350"/>
    </location>
</feature>
<reference evidence="8 9" key="1">
    <citation type="submission" date="2013-11" db="EMBL/GenBank/DDBJ databases">
        <title>Draft genome of the bovine lungworm Dictyocaulus viviparus.</title>
        <authorList>
            <person name="Mitreva M."/>
        </authorList>
    </citation>
    <scope>NUCLEOTIDE SEQUENCE [LARGE SCALE GENOMIC DNA]</scope>
    <source>
        <strain evidence="8 9">HannoverDv2000</strain>
    </source>
</reference>
<dbReference type="Pfam" id="PF00083">
    <property type="entry name" value="Sugar_tr"/>
    <property type="match status" value="1"/>
</dbReference>
<feature type="compositionally biased region" description="Basic and acidic residues" evidence="5">
    <location>
        <begin position="536"/>
        <end position="549"/>
    </location>
</feature>
<evidence type="ECO:0000313" key="9">
    <source>
        <dbReference type="Proteomes" id="UP000053766"/>
    </source>
</evidence>
<feature type="transmembrane region" description="Helical" evidence="6">
    <location>
        <begin position="389"/>
        <end position="413"/>
    </location>
</feature>
<dbReference type="InterPro" id="IPR005829">
    <property type="entry name" value="Sugar_transporter_CS"/>
</dbReference>
<feature type="transmembrane region" description="Helical" evidence="6">
    <location>
        <begin position="191"/>
        <end position="212"/>
    </location>
</feature>
<dbReference type="STRING" id="29172.A0A0D8Y2U4"/>
<dbReference type="Gene3D" id="1.20.1250.20">
    <property type="entry name" value="MFS general substrate transporter like domains"/>
    <property type="match status" value="1"/>
</dbReference>
<evidence type="ECO:0000256" key="6">
    <source>
        <dbReference type="SAM" id="Phobius"/>
    </source>
</evidence>
<evidence type="ECO:0000313" key="8">
    <source>
        <dbReference type="EMBL" id="KJH48896.1"/>
    </source>
</evidence>
<dbReference type="InterPro" id="IPR005828">
    <property type="entry name" value="MFS_sugar_transport-like"/>
</dbReference>
<sequence>MSYIISGYYRFDILILLTYQLNHFFGVQQLFPIFLNYTPKTHCDGKCFYVPKDKCMECPGCPDLCANFTTPSAKAECVAQYSHTYYNSAAMEFGIYCKPGWKNFRPAFAQYFGVLIGNIILGWVADRIGRRKTYIISLFIGIPALALSGVFNDIAVFYCLRALTGIGIAGTMVVGWAYFSELVSPHQRFKLRTFSNWANGRILLTLVCLFAGEWRLSSYLSAAIACIKLCIVLFILPESHIWLRKKGRYAESEESRKRIAYLSGMKFEPVSPPESKSERAEQQKAISILGVFAEPELRRNLLVLWMMWFVTGMTAYLTDLCGGDMTKNFWIGQFLSGILLSVVRVIIGFADGVLPWMGRRCVLLVFQGLAVVFFGGVVIFLFMGQKGEWFYTAVYLAAFVCTSIVWEPCYLCASELMPTDVRATSTASCSIVSRIANIGASMLSGLKTVYEPGVHMISIACGTANFLVAFIWLQETKNCSLDSVGQKAKDTSKTDGKEMEALLSNTTGATGDASTSKNEGSTSKKDDSTVNNDSSTTKKDLTTSKAENE</sequence>
<keyword evidence="3 6" id="KW-1133">Transmembrane helix</keyword>
<evidence type="ECO:0000256" key="3">
    <source>
        <dbReference type="ARBA" id="ARBA00022989"/>
    </source>
</evidence>
<proteinExistence type="predicted"/>